<dbReference type="AlphaFoldDB" id="A0A212FIS0"/>
<comment type="caution">
    <text evidence="1">The sequence shown here is derived from an EMBL/GenBank/DDBJ whole genome shotgun (WGS) entry which is preliminary data.</text>
</comment>
<proteinExistence type="predicted"/>
<dbReference type="Proteomes" id="UP000007151">
    <property type="component" value="Unassembled WGS sequence"/>
</dbReference>
<sequence>MRLLHELNLLGFGPRGLGNHSHEHCRSVPYGHGLDLMATDLMATDLMATDLMATDLTAMDLMATDIMTMDLIWADHIVMGDMNTKFMATGSNFTRHKSMVHVTTDPMTTGLIVTELTGLDFKEFIVSAALQDGYSETHRDVLQERIVQM</sequence>
<evidence type="ECO:0000313" key="2">
    <source>
        <dbReference type="Proteomes" id="UP000007151"/>
    </source>
</evidence>
<dbReference type="KEGG" id="dpl:KGM_204788"/>
<dbReference type="EMBL" id="AGBW02008336">
    <property type="protein sequence ID" value="OWR53633.1"/>
    <property type="molecule type" value="Genomic_DNA"/>
</dbReference>
<accession>A0A212FIS0</accession>
<name>A0A212FIS0_DANPL</name>
<evidence type="ECO:0000313" key="1">
    <source>
        <dbReference type="EMBL" id="OWR53633.1"/>
    </source>
</evidence>
<reference evidence="1 2" key="1">
    <citation type="journal article" date="2011" name="Cell">
        <title>The monarch butterfly genome yields insights into long-distance migration.</title>
        <authorList>
            <person name="Zhan S."/>
            <person name="Merlin C."/>
            <person name="Boore J.L."/>
            <person name="Reppert S.M."/>
        </authorList>
    </citation>
    <scope>NUCLEOTIDE SEQUENCE [LARGE SCALE GENOMIC DNA]</scope>
    <source>
        <strain evidence="1">F-2</strain>
    </source>
</reference>
<gene>
    <name evidence="1" type="ORF">KGM_204788</name>
</gene>
<keyword evidence="2" id="KW-1185">Reference proteome</keyword>
<protein>
    <submittedName>
        <fullName evidence="1">Uncharacterized protein</fullName>
    </submittedName>
</protein>
<organism evidence="1 2">
    <name type="scientific">Danaus plexippus plexippus</name>
    <dbReference type="NCBI Taxonomy" id="278856"/>
    <lineage>
        <taxon>Eukaryota</taxon>
        <taxon>Metazoa</taxon>
        <taxon>Ecdysozoa</taxon>
        <taxon>Arthropoda</taxon>
        <taxon>Hexapoda</taxon>
        <taxon>Insecta</taxon>
        <taxon>Pterygota</taxon>
        <taxon>Neoptera</taxon>
        <taxon>Endopterygota</taxon>
        <taxon>Lepidoptera</taxon>
        <taxon>Glossata</taxon>
        <taxon>Ditrysia</taxon>
        <taxon>Papilionoidea</taxon>
        <taxon>Nymphalidae</taxon>
        <taxon>Danainae</taxon>
        <taxon>Danaini</taxon>
        <taxon>Danaina</taxon>
        <taxon>Danaus</taxon>
        <taxon>Danaus</taxon>
    </lineage>
</organism>
<dbReference type="InParanoid" id="A0A212FIS0"/>